<evidence type="ECO:0000313" key="1">
    <source>
        <dbReference type="EMBL" id="MCA5005647.1"/>
    </source>
</evidence>
<protein>
    <submittedName>
        <fullName evidence="1">Uncharacterized protein</fullName>
    </submittedName>
</protein>
<dbReference type="EMBL" id="JADEYP010000019">
    <property type="protein sequence ID" value="MCA5005647.1"/>
    <property type="molecule type" value="Genomic_DNA"/>
</dbReference>
<evidence type="ECO:0000313" key="2">
    <source>
        <dbReference type="Proteomes" id="UP001165302"/>
    </source>
</evidence>
<sequence>MSINFKNIALLDEIETANRLIRLGFGELQNIDYANNFYFLPFQLLSQGFERLMKSYICLGYYNRQGDYPNLNYIKGLGHDLEALINKILVDFFDDHGRYYLIGDRNFLENDAELKELLYILSEFGKMARYHNFDIITANQKPSVNPRELWEQFEHKILSLNGFEKFNDRDLENEVFGDISRTIIIIFEKFVSGLARQFNFGTLGDHAKQFSGHLFDFAMLYPDKLGQTDYRVNTTRFKETPKKVHKRTAIDELERKLNPKFRSKLIKKNDFDGNWPFYAEEVIVECRNKHWCVITIEGYDYALNGAAKGKYKLESPHDAGMAMLGVSIGDFISIALAL</sequence>
<dbReference type="Proteomes" id="UP001165302">
    <property type="component" value="Unassembled WGS sequence"/>
</dbReference>
<proteinExistence type="predicted"/>
<organism evidence="1 2">
    <name type="scientific">Sphingobacterium bovistauri</name>
    <dbReference type="NCBI Taxonomy" id="2781959"/>
    <lineage>
        <taxon>Bacteria</taxon>
        <taxon>Pseudomonadati</taxon>
        <taxon>Bacteroidota</taxon>
        <taxon>Sphingobacteriia</taxon>
        <taxon>Sphingobacteriales</taxon>
        <taxon>Sphingobacteriaceae</taxon>
        <taxon>Sphingobacterium</taxon>
    </lineage>
</organism>
<reference evidence="1" key="1">
    <citation type="submission" date="2020-10" db="EMBL/GenBank/DDBJ databases">
        <authorList>
            <person name="Lu T."/>
            <person name="Wang Q."/>
            <person name="Han X."/>
        </authorList>
    </citation>
    <scope>NUCLEOTIDE SEQUENCE</scope>
    <source>
        <strain evidence="1">WQ 366</strain>
    </source>
</reference>
<gene>
    <name evidence="1" type="ORF">IPZ78_10830</name>
</gene>
<dbReference type="RefSeq" id="WP_225553578.1">
    <property type="nucleotide sequence ID" value="NZ_JADEYP010000019.1"/>
</dbReference>
<name>A0ABS7Z672_9SPHI</name>
<accession>A0ABS7Z672</accession>
<comment type="caution">
    <text evidence="1">The sequence shown here is derived from an EMBL/GenBank/DDBJ whole genome shotgun (WGS) entry which is preliminary data.</text>
</comment>
<keyword evidence="2" id="KW-1185">Reference proteome</keyword>